<proteinExistence type="predicted"/>
<protein>
    <submittedName>
        <fullName evidence="3">PEP-CTERM sorting domain-containing protein</fullName>
    </submittedName>
</protein>
<dbReference type="InterPro" id="IPR013424">
    <property type="entry name" value="Ice-binding_C"/>
</dbReference>
<dbReference type="Pfam" id="PF07589">
    <property type="entry name" value="PEP-CTERM"/>
    <property type="match status" value="1"/>
</dbReference>
<accession>A0ABX7Q490</accession>
<sequence>MKSTLLSLLIASFLMFGSMAHAFSLSLTPQSQEFAVGENATYTLSVSDLDTSLVYYSLDIYFDQAVLAFQSANFYPSLGNPPDDAEYSLFLDYIEDGVLWLDAISNTNGQSGTFNLADITFTGITEGVSDIIINPIFMSDSGFNELYPDTINDATATVVSAAVVPEPGTMVLLGAGLAGLAIWRRRRF</sequence>
<keyword evidence="4" id="KW-1185">Reference proteome</keyword>
<evidence type="ECO:0000313" key="4">
    <source>
        <dbReference type="Proteomes" id="UP000663651"/>
    </source>
</evidence>
<keyword evidence="1" id="KW-0732">Signal</keyword>
<dbReference type="CDD" id="cd08547">
    <property type="entry name" value="Type_II_cohesin"/>
    <property type="match status" value="1"/>
</dbReference>
<organism evidence="3 4">
    <name type="scientific">Geobacter benzoatilyticus</name>
    <dbReference type="NCBI Taxonomy" id="2815309"/>
    <lineage>
        <taxon>Bacteria</taxon>
        <taxon>Pseudomonadati</taxon>
        <taxon>Thermodesulfobacteriota</taxon>
        <taxon>Desulfuromonadia</taxon>
        <taxon>Geobacterales</taxon>
        <taxon>Geobacteraceae</taxon>
        <taxon>Geobacter</taxon>
    </lineage>
</organism>
<dbReference type="RefSeq" id="WP_207163669.1">
    <property type="nucleotide sequence ID" value="NZ_CP071382.1"/>
</dbReference>
<dbReference type="NCBIfam" id="TIGR02595">
    <property type="entry name" value="PEP_CTERM"/>
    <property type="match status" value="1"/>
</dbReference>
<dbReference type="InterPro" id="IPR008965">
    <property type="entry name" value="CBM2/CBM3_carb-bd_dom_sf"/>
</dbReference>
<dbReference type="Gene3D" id="2.60.40.680">
    <property type="match status" value="1"/>
</dbReference>
<feature type="chain" id="PRO_5046366120" evidence="1">
    <location>
        <begin position="23"/>
        <end position="188"/>
    </location>
</feature>
<dbReference type="SUPFAM" id="SSF49384">
    <property type="entry name" value="Carbohydrate-binding domain"/>
    <property type="match status" value="1"/>
</dbReference>
<evidence type="ECO:0000313" key="3">
    <source>
        <dbReference type="EMBL" id="QSV45878.1"/>
    </source>
</evidence>
<dbReference type="Proteomes" id="UP000663651">
    <property type="component" value="Chromosome"/>
</dbReference>
<dbReference type="EMBL" id="CP071382">
    <property type="protein sequence ID" value="QSV45878.1"/>
    <property type="molecule type" value="Genomic_DNA"/>
</dbReference>
<reference evidence="3 4" key="1">
    <citation type="submission" date="2021-03" db="EMBL/GenBank/DDBJ databases">
        <title>Geobacter metallireducens gen. nov. sp. nov., a microorganism capable of coupling the complete oxidation of organic compounds to the reduction of iron and other metals.</title>
        <authorList>
            <person name="Li Y."/>
        </authorList>
    </citation>
    <scope>NUCLEOTIDE SEQUENCE [LARGE SCALE GENOMIC DNA]</scope>
    <source>
        <strain evidence="3 4">Jerry-YX</strain>
    </source>
</reference>
<evidence type="ECO:0000256" key="1">
    <source>
        <dbReference type="SAM" id="SignalP"/>
    </source>
</evidence>
<name>A0ABX7Q490_9BACT</name>
<feature type="domain" description="Ice-binding protein C-terminal" evidence="2">
    <location>
        <begin position="164"/>
        <end position="186"/>
    </location>
</feature>
<evidence type="ECO:0000259" key="2">
    <source>
        <dbReference type="Pfam" id="PF07589"/>
    </source>
</evidence>
<gene>
    <name evidence="3" type="ORF">JZM60_00860</name>
</gene>
<feature type="signal peptide" evidence="1">
    <location>
        <begin position="1"/>
        <end position="22"/>
    </location>
</feature>